<evidence type="ECO:0000313" key="1">
    <source>
        <dbReference type="EMBL" id="NVY95696.1"/>
    </source>
</evidence>
<evidence type="ECO:0000313" key="2">
    <source>
        <dbReference type="Proteomes" id="UP000563523"/>
    </source>
</evidence>
<dbReference type="RefSeq" id="WP_176941867.1">
    <property type="nucleotide sequence ID" value="NZ_JABZEC010000001.1"/>
</dbReference>
<reference evidence="1 2" key="1">
    <citation type="submission" date="2020-06" db="EMBL/GenBank/DDBJ databases">
        <authorList>
            <person name="Kang J."/>
        </authorList>
    </citation>
    <scope>NUCLEOTIDE SEQUENCE [LARGE SCALE GENOMIC DNA]</scope>
    <source>
        <strain evidence="1 2">DCY120</strain>
    </source>
</reference>
<dbReference type="AlphaFoldDB" id="A0A850R8G7"/>
<gene>
    <name evidence="1" type="ORF">HU830_00535</name>
</gene>
<sequence length="69" mass="8116">MMKSGDQGLYEKLILIFIEAFLDKVKLSAFWGPARENSSSSELFELYFLFITEKYVKRLSELSFNRLLL</sequence>
<dbReference type="Proteomes" id="UP000563523">
    <property type="component" value="Unassembled WGS sequence"/>
</dbReference>
<organism evidence="1 2">
    <name type="scientific">Bombilactobacillus apium</name>
    <dbReference type="NCBI Taxonomy" id="2675299"/>
    <lineage>
        <taxon>Bacteria</taxon>
        <taxon>Bacillati</taxon>
        <taxon>Bacillota</taxon>
        <taxon>Bacilli</taxon>
        <taxon>Lactobacillales</taxon>
        <taxon>Lactobacillaceae</taxon>
        <taxon>Bombilactobacillus</taxon>
    </lineage>
</organism>
<keyword evidence="2" id="KW-1185">Reference proteome</keyword>
<accession>A0A850R8G7</accession>
<proteinExistence type="predicted"/>
<protein>
    <submittedName>
        <fullName evidence="1">Uncharacterized protein</fullName>
    </submittedName>
</protein>
<comment type="caution">
    <text evidence="1">The sequence shown here is derived from an EMBL/GenBank/DDBJ whole genome shotgun (WGS) entry which is preliminary data.</text>
</comment>
<name>A0A850R8G7_9LACO</name>
<dbReference type="EMBL" id="JABZEC010000001">
    <property type="protein sequence ID" value="NVY95696.1"/>
    <property type="molecule type" value="Genomic_DNA"/>
</dbReference>